<evidence type="ECO:0000256" key="1">
    <source>
        <dbReference type="SAM" id="SignalP"/>
    </source>
</evidence>
<organism evidence="2 3">
    <name type="scientific">Undibacterium umbellatum</name>
    <dbReference type="NCBI Taxonomy" id="2762300"/>
    <lineage>
        <taxon>Bacteria</taxon>
        <taxon>Pseudomonadati</taxon>
        <taxon>Pseudomonadota</taxon>
        <taxon>Betaproteobacteria</taxon>
        <taxon>Burkholderiales</taxon>
        <taxon>Oxalobacteraceae</taxon>
        <taxon>Undibacterium</taxon>
    </lineage>
</organism>
<dbReference type="EMBL" id="JACOFX010000019">
    <property type="protein sequence ID" value="MBC3910793.1"/>
    <property type="molecule type" value="Genomic_DNA"/>
</dbReference>
<comment type="caution">
    <text evidence="2">The sequence shown here is derived from an EMBL/GenBank/DDBJ whole genome shotgun (WGS) entry which is preliminary data.</text>
</comment>
<gene>
    <name evidence="2" type="ORF">H8L47_24795</name>
</gene>
<accession>A0ABR6ZGE0</accession>
<proteinExistence type="predicted"/>
<keyword evidence="1" id="KW-0732">Signal</keyword>
<dbReference type="Proteomes" id="UP000646911">
    <property type="component" value="Unassembled WGS sequence"/>
</dbReference>
<feature type="signal peptide" evidence="1">
    <location>
        <begin position="1"/>
        <end position="24"/>
    </location>
</feature>
<protein>
    <submittedName>
        <fullName evidence="2">Uncharacterized protein</fullName>
    </submittedName>
</protein>
<evidence type="ECO:0000313" key="3">
    <source>
        <dbReference type="Proteomes" id="UP000646911"/>
    </source>
</evidence>
<evidence type="ECO:0000313" key="2">
    <source>
        <dbReference type="EMBL" id="MBC3910793.1"/>
    </source>
</evidence>
<name>A0ABR6ZGE0_9BURK</name>
<reference evidence="2 3" key="1">
    <citation type="submission" date="2020-08" db="EMBL/GenBank/DDBJ databases">
        <title>Novel species isolated from subtropical streams in China.</title>
        <authorList>
            <person name="Lu H."/>
        </authorList>
    </citation>
    <scope>NUCLEOTIDE SEQUENCE [LARGE SCALE GENOMIC DNA]</scope>
    <source>
        <strain evidence="2 3">NL8W</strain>
    </source>
</reference>
<feature type="chain" id="PRO_5045046214" evidence="1">
    <location>
        <begin position="25"/>
        <end position="238"/>
    </location>
</feature>
<sequence>MMRFFFNSLLFIFLGFAASGLVLAQVSVGSEPTEDSPWFSLYVIEKTAKQQAEINKKFLVKEADAVKKIDTSLAYAYPKLAVLRPGGIIAGEPDKRFAMIYRKMAWYAANDQVVSAQILFYTAVRLKQTEQNKGVVLDLPYLTLHHFIYNSLCVDISQDGEYEQPACKTVQTVAARAQAELRNEKLRQYLNWAALGLGFEDKIAYEAGVFLMERENPTRNEKDTIKSILKPLLKKNAG</sequence>
<keyword evidence="3" id="KW-1185">Reference proteome</keyword>